<keyword evidence="9 11" id="KW-0808">Transferase</keyword>
<comment type="catalytic activity">
    <reaction evidence="8 9">
        <text>DNA(n) + a 2'-deoxyribonucleoside 5'-triphosphate = DNA(n+1) + diphosphate</text>
        <dbReference type="Rhea" id="RHEA:22508"/>
        <dbReference type="Rhea" id="RHEA-COMP:17339"/>
        <dbReference type="Rhea" id="RHEA-COMP:17340"/>
        <dbReference type="ChEBI" id="CHEBI:33019"/>
        <dbReference type="ChEBI" id="CHEBI:61560"/>
        <dbReference type="ChEBI" id="CHEBI:173112"/>
        <dbReference type="EC" id="2.7.7.7"/>
    </reaction>
</comment>
<keyword evidence="9 11" id="KW-0548">Nucleotidyltransferase</keyword>
<keyword evidence="6 9" id="KW-0067">ATP-binding</keyword>
<evidence type="ECO:0000256" key="9">
    <source>
        <dbReference type="RuleBase" id="RU364063"/>
    </source>
</evidence>
<dbReference type="GO" id="GO:0046872">
    <property type="term" value="F:metal ion binding"/>
    <property type="evidence" value="ECO:0007669"/>
    <property type="project" value="UniProtKB-KW"/>
</dbReference>
<evidence type="ECO:0000256" key="6">
    <source>
        <dbReference type="ARBA" id="ARBA00022840"/>
    </source>
</evidence>
<dbReference type="GO" id="GO:0006261">
    <property type="term" value="P:DNA-templated DNA replication"/>
    <property type="evidence" value="ECO:0007669"/>
    <property type="project" value="TreeGrafter"/>
</dbReference>
<dbReference type="InterPro" id="IPR050238">
    <property type="entry name" value="DNA_Rep/Repair_Clamp_Loader"/>
</dbReference>
<organism evidence="11">
    <name type="scientific">Pseudothermotoga hypogea</name>
    <dbReference type="NCBI Taxonomy" id="57487"/>
    <lineage>
        <taxon>Bacteria</taxon>
        <taxon>Thermotogati</taxon>
        <taxon>Thermotogota</taxon>
        <taxon>Thermotogae</taxon>
        <taxon>Thermotogales</taxon>
        <taxon>Thermotogaceae</taxon>
        <taxon>Pseudothermotoga</taxon>
    </lineage>
</organism>
<dbReference type="GO" id="GO:0005524">
    <property type="term" value="F:ATP binding"/>
    <property type="evidence" value="ECO:0007669"/>
    <property type="project" value="UniProtKB-KW"/>
</dbReference>
<comment type="similarity">
    <text evidence="1 9">Belongs to the DnaX/STICHEL family.</text>
</comment>
<comment type="function">
    <text evidence="9">DNA polymerase III is a complex, multichain enzyme responsible for most of the replicative synthesis in bacteria. This DNA polymerase also exhibits 3' to 5' exonuclease activity.</text>
</comment>
<name>A0A832IGB5_9THEM</name>
<evidence type="ECO:0000256" key="8">
    <source>
        <dbReference type="ARBA" id="ARBA00049244"/>
    </source>
</evidence>
<dbReference type="NCBIfam" id="NF004046">
    <property type="entry name" value="PRK05563.1"/>
    <property type="match status" value="1"/>
</dbReference>
<evidence type="ECO:0000313" key="11">
    <source>
        <dbReference type="EMBL" id="HGZ80041.1"/>
    </source>
</evidence>
<dbReference type="PRINTS" id="PR00300">
    <property type="entry name" value="CLPPROTEASEA"/>
</dbReference>
<dbReference type="AlphaFoldDB" id="A0A832IGB5"/>
<reference evidence="11" key="1">
    <citation type="journal article" date="2020" name="mSystems">
        <title>Genome- and Community-Level Interaction Insights into Carbon Utilization and Element Cycling Functions of Hydrothermarchaeota in Hydrothermal Sediment.</title>
        <authorList>
            <person name="Zhou Z."/>
            <person name="Liu Y."/>
            <person name="Xu W."/>
            <person name="Pan J."/>
            <person name="Luo Z.H."/>
            <person name="Li M."/>
        </authorList>
    </citation>
    <scope>NUCLEOTIDE SEQUENCE [LARGE SCALE GENOMIC DNA]</scope>
    <source>
        <strain evidence="11">SpSt-86</strain>
    </source>
</reference>
<dbReference type="CDD" id="cd00009">
    <property type="entry name" value="AAA"/>
    <property type="match status" value="1"/>
</dbReference>
<dbReference type="InterPro" id="IPR027417">
    <property type="entry name" value="P-loop_NTPase"/>
</dbReference>
<comment type="caution">
    <text evidence="11">The sequence shown here is derived from an EMBL/GenBank/DDBJ whole genome shotgun (WGS) entry which is preliminary data.</text>
</comment>
<dbReference type="InterPro" id="IPR001270">
    <property type="entry name" value="ClpA/B"/>
</dbReference>
<dbReference type="SMART" id="SM00382">
    <property type="entry name" value="AAA"/>
    <property type="match status" value="1"/>
</dbReference>
<dbReference type="EMBL" id="DTKQ01000054">
    <property type="protein sequence ID" value="HGZ80041.1"/>
    <property type="molecule type" value="Genomic_DNA"/>
</dbReference>
<evidence type="ECO:0000256" key="7">
    <source>
        <dbReference type="ARBA" id="ARBA00022932"/>
    </source>
</evidence>
<evidence type="ECO:0000256" key="3">
    <source>
        <dbReference type="ARBA" id="ARBA00022723"/>
    </source>
</evidence>
<dbReference type="InterPro" id="IPR012763">
    <property type="entry name" value="DNA_pol_III_sug/sutau_N"/>
</dbReference>
<evidence type="ECO:0000259" key="10">
    <source>
        <dbReference type="SMART" id="SM00382"/>
    </source>
</evidence>
<dbReference type="InterPro" id="IPR003593">
    <property type="entry name" value="AAA+_ATPase"/>
</dbReference>
<evidence type="ECO:0000256" key="2">
    <source>
        <dbReference type="ARBA" id="ARBA00022705"/>
    </source>
</evidence>
<dbReference type="SUPFAM" id="SSF52540">
    <property type="entry name" value="P-loop containing nucleoside triphosphate hydrolases"/>
    <property type="match status" value="1"/>
</dbReference>
<dbReference type="GO" id="GO:0009360">
    <property type="term" value="C:DNA polymerase III complex"/>
    <property type="evidence" value="ECO:0007669"/>
    <property type="project" value="InterPro"/>
</dbReference>
<dbReference type="Gene3D" id="1.10.8.60">
    <property type="match status" value="1"/>
</dbReference>
<sequence>MEALYRKYRPKSFSQVIDQVQAKLVLQNAILTDRVSHAYIFSGPRGSGKTTLARILAKALNCPNRKDFEPCCTCESCISIDKGNHPDVIELDAASNRGIDEIRRIRDAVMFKPMMGMYKVYIIDEFHMLTREAFNALLKTLEEPPERVVFVLATTNLERVPATIVSRCQLIEFRSFKENDILQQLKLVASKENIPAEEEALKIIAKRASGGMRDALTMLEQVSSYALSDRITVETVERALGLAPSGAVEEYLHALMNGDATKAGEIVDRMYEEGYDIEQFVQVCLERMEEEIASHPSTETISLARDLMNLASEMRFFENKRIACKLLSIDIAARRGTKVQPTQSAKEQAKSIEPIEQKDEAVKVQSDLPDQIDVSPLLDYLRDQGDMAMYVALVQANITKRDGTVEVSFLPSQRFQYEYLREKLFELEYLFKTQLKSNVTVELKVDEERERQLLEKLQKLFPGRIKIEE</sequence>
<keyword evidence="4 9" id="KW-0547">Nucleotide-binding</keyword>
<gene>
    <name evidence="9 11" type="primary">dnaX</name>
    <name evidence="11" type="ORF">ENW55_08670</name>
</gene>
<dbReference type="Pfam" id="PF13177">
    <property type="entry name" value="DNA_pol3_delta2"/>
    <property type="match status" value="1"/>
</dbReference>
<evidence type="ECO:0000256" key="1">
    <source>
        <dbReference type="ARBA" id="ARBA00006360"/>
    </source>
</evidence>
<dbReference type="InterPro" id="IPR022754">
    <property type="entry name" value="DNA_pol_III_gamma-3"/>
</dbReference>
<dbReference type="Gene3D" id="3.40.50.300">
    <property type="entry name" value="P-loop containing nucleotide triphosphate hydrolases"/>
    <property type="match status" value="1"/>
</dbReference>
<dbReference type="NCBIfam" id="NF011523">
    <property type="entry name" value="PRK14962.1"/>
    <property type="match status" value="1"/>
</dbReference>
<evidence type="ECO:0000256" key="4">
    <source>
        <dbReference type="ARBA" id="ARBA00022741"/>
    </source>
</evidence>
<dbReference type="FunFam" id="1.10.8.60:FF:000013">
    <property type="entry name" value="DNA polymerase III subunit gamma/tau"/>
    <property type="match status" value="1"/>
</dbReference>
<dbReference type="Pfam" id="PF22608">
    <property type="entry name" value="DNAX_ATPase_lid"/>
    <property type="match status" value="1"/>
</dbReference>
<feature type="domain" description="AAA+ ATPase" evidence="10">
    <location>
        <begin position="35"/>
        <end position="176"/>
    </location>
</feature>
<dbReference type="Pfam" id="PF12169">
    <property type="entry name" value="DNA_pol3_gamma3"/>
    <property type="match status" value="1"/>
</dbReference>
<keyword evidence="3" id="KW-0479">Metal-binding</keyword>
<keyword evidence="2 9" id="KW-0235">DNA replication</keyword>
<dbReference type="EC" id="2.7.7.7" evidence="9"/>
<dbReference type="PANTHER" id="PTHR11669:SF0">
    <property type="entry name" value="PROTEIN STICHEL-LIKE 2"/>
    <property type="match status" value="1"/>
</dbReference>
<dbReference type="GO" id="GO:0003887">
    <property type="term" value="F:DNA-directed DNA polymerase activity"/>
    <property type="evidence" value="ECO:0007669"/>
    <property type="project" value="UniProtKB-KW"/>
</dbReference>
<protein>
    <recommendedName>
        <fullName evidence="9">DNA polymerase III subunit gamma/tau</fullName>
        <ecNumber evidence="9">2.7.7.7</ecNumber>
    </recommendedName>
</protein>
<dbReference type="FunFam" id="3.40.50.300:FF:000014">
    <property type="entry name" value="DNA polymerase III subunit gamma/tau"/>
    <property type="match status" value="1"/>
</dbReference>
<keyword evidence="7 9" id="KW-0239">DNA-directed DNA polymerase</keyword>
<comment type="subunit">
    <text evidence="9">DNA polymerase III contains a core (composed of alpha, epsilon and theta chains) that associates with a tau subunit. This core dimerizes to form the POLIII' complex. PolIII' associates with the gamma complex (composed of gamma, delta, delta', psi and chi chains) and with the beta chain to form the complete DNA polymerase III complex.</text>
</comment>
<keyword evidence="5" id="KW-0862">Zinc</keyword>
<evidence type="ECO:0000256" key="5">
    <source>
        <dbReference type="ARBA" id="ARBA00022833"/>
    </source>
</evidence>
<dbReference type="InterPro" id="IPR045085">
    <property type="entry name" value="HLD_clamp_pol_III_gamma_tau"/>
</dbReference>
<dbReference type="CDD" id="cd18137">
    <property type="entry name" value="HLD_clamp_pol_III_gamma_tau"/>
    <property type="match status" value="1"/>
</dbReference>
<accession>A0A832IGB5</accession>
<dbReference type="NCBIfam" id="TIGR02397">
    <property type="entry name" value="dnaX_nterm"/>
    <property type="match status" value="1"/>
</dbReference>
<proteinExistence type="inferred from homology"/>
<dbReference type="PANTHER" id="PTHR11669">
    <property type="entry name" value="REPLICATION FACTOR C / DNA POLYMERASE III GAMMA-TAU SUBUNIT"/>
    <property type="match status" value="1"/>
</dbReference>